<accession>A0ACC1MHY1</accession>
<name>A0ACC1MHY1_9HYPO</name>
<proteinExistence type="predicted"/>
<protein>
    <submittedName>
        <fullName evidence="1">Uncharacterized protein</fullName>
    </submittedName>
</protein>
<dbReference type="Proteomes" id="UP001143910">
    <property type="component" value="Unassembled WGS sequence"/>
</dbReference>
<evidence type="ECO:0000313" key="2">
    <source>
        <dbReference type="Proteomes" id="UP001143910"/>
    </source>
</evidence>
<dbReference type="EMBL" id="JANJQO010002695">
    <property type="protein sequence ID" value="KAJ2966244.1"/>
    <property type="molecule type" value="Genomic_DNA"/>
</dbReference>
<organism evidence="1 2">
    <name type="scientific">Zarea fungicola</name>
    <dbReference type="NCBI Taxonomy" id="93591"/>
    <lineage>
        <taxon>Eukaryota</taxon>
        <taxon>Fungi</taxon>
        <taxon>Dikarya</taxon>
        <taxon>Ascomycota</taxon>
        <taxon>Pezizomycotina</taxon>
        <taxon>Sordariomycetes</taxon>
        <taxon>Hypocreomycetidae</taxon>
        <taxon>Hypocreales</taxon>
        <taxon>Cordycipitaceae</taxon>
        <taxon>Zarea</taxon>
    </lineage>
</organism>
<gene>
    <name evidence="1" type="ORF">NQ176_g10240</name>
</gene>
<reference evidence="1" key="1">
    <citation type="submission" date="2022-08" db="EMBL/GenBank/DDBJ databases">
        <title>Genome Sequence of Lecanicillium fungicola.</title>
        <authorList>
            <person name="Buettner E."/>
        </authorList>
    </citation>
    <scope>NUCLEOTIDE SEQUENCE</scope>
    <source>
        <strain evidence="1">Babe33</strain>
    </source>
</reference>
<evidence type="ECO:0000313" key="1">
    <source>
        <dbReference type="EMBL" id="KAJ2966244.1"/>
    </source>
</evidence>
<keyword evidence="2" id="KW-1185">Reference proteome</keyword>
<comment type="caution">
    <text evidence="1">The sequence shown here is derived from an EMBL/GenBank/DDBJ whole genome shotgun (WGS) entry which is preliminary data.</text>
</comment>
<sequence length="240" mass="26365">MPTFKPQSGSSSLSGSSSAADPFRPTPARLASCVLSVARFLALFTNPSAAIPHSTLSYFSMGDWGRLILAIVVSMRLSFPVPDCPEYDSAWARDQLGFEVFLNAMTNTDPLPDPRPPALHHPQKFAAKGTDVASASKIVIAVVAEKYKVRLALLKEQEQQQQQQQQQRMQQIQLPRSAKCPMLDGSMDSYFPLWNGSMGRPLDIPPLSFAEGLGDDDGLLDAWTDDAMNWIDVEPDNNIL</sequence>